<dbReference type="InterPro" id="IPR002347">
    <property type="entry name" value="SDR_fam"/>
</dbReference>
<dbReference type="Proteomes" id="UP001169006">
    <property type="component" value="Unassembled WGS sequence"/>
</dbReference>
<accession>A0ABT8SZP3</accession>
<evidence type="ECO:0000313" key="2">
    <source>
        <dbReference type="EMBL" id="MDO1583473.1"/>
    </source>
</evidence>
<protein>
    <submittedName>
        <fullName evidence="2">SDR family NAD(P)-dependent oxidoreductase</fullName>
    </submittedName>
</protein>
<reference evidence="2" key="2">
    <citation type="submission" date="2023-07" db="EMBL/GenBank/DDBJ databases">
        <authorList>
            <person name="Sun H."/>
        </authorList>
    </citation>
    <scope>NUCLEOTIDE SEQUENCE</scope>
    <source>
        <strain evidence="2">05753</strain>
    </source>
</reference>
<proteinExistence type="inferred from homology"/>
<comment type="similarity">
    <text evidence="1">Belongs to the short-chain dehydrogenases/reductases (SDR) family.</text>
</comment>
<dbReference type="Gene3D" id="3.40.50.720">
    <property type="entry name" value="NAD(P)-binding Rossmann-like Domain"/>
    <property type="match status" value="1"/>
</dbReference>
<name>A0ABT8SZP3_9HYPH</name>
<dbReference type="Pfam" id="PF13561">
    <property type="entry name" value="adh_short_C2"/>
    <property type="match status" value="1"/>
</dbReference>
<organism evidence="2 3">
    <name type="scientific">Rhizobium oryzicola</name>
    <dbReference type="NCBI Taxonomy" id="1232668"/>
    <lineage>
        <taxon>Bacteria</taxon>
        <taxon>Pseudomonadati</taxon>
        <taxon>Pseudomonadota</taxon>
        <taxon>Alphaproteobacteria</taxon>
        <taxon>Hyphomicrobiales</taxon>
        <taxon>Rhizobiaceae</taxon>
        <taxon>Rhizobium/Agrobacterium group</taxon>
        <taxon>Rhizobium</taxon>
    </lineage>
</organism>
<reference evidence="2" key="1">
    <citation type="journal article" date="2015" name="Int. J. Syst. Evol. Microbiol.">
        <title>Rhizobium oryzicola sp. nov., potential plant-growth-promoting endophytic bacteria isolated from rice roots.</title>
        <authorList>
            <person name="Zhang X.X."/>
            <person name="Gao J.S."/>
            <person name="Cao Y.H."/>
            <person name="Sheirdil R.A."/>
            <person name="Wang X.C."/>
            <person name="Zhang L."/>
        </authorList>
    </citation>
    <scope>NUCLEOTIDE SEQUENCE</scope>
    <source>
        <strain evidence="2">05753</strain>
    </source>
</reference>
<dbReference type="RefSeq" id="WP_302077661.1">
    <property type="nucleotide sequence ID" value="NZ_JAUKWQ010000004.1"/>
</dbReference>
<evidence type="ECO:0000256" key="1">
    <source>
        <dbReference type="ARBA" id="ARBA00006484"/>
    </source>
</evidence>
<dbReference type="SUPFAM" id="SSF51735">
    <property type="entry name" value="NAD(P)-binding Rossmann-fold domains"/>
    <property type="match status" value="1"/>
</dbReference>
<dbReference type="PRINTS" id="PR00081">
    <property type="entry name" value="GDHRDH"/>
</dbReference>
<comment type="caution">
    <text evidence="2">The sequence shown here is derived from an EMBL/GenBank/DDBJ whole genome shotgun (WGS) entry which is preliminary data.</text>
</comment>
<gene>
    <name evidence="2" type="ORF">Q2T52_15400</name>
</gene>
<sequence length="263" mass="27588">MDELFRLDGKVALVTGGGSGLGRVMAEGFAKAGASVICADIFEDRCAEVVQAITSAGGQATACRIDVSDEASVAEAVACIPQGKLHVLVNSAGIAAVPARTHETRLEDWRRVIDINLTGTFLVTRAALPMMFEAGGSIINLASILGMGGYYPGFVSAGVDYAASKAAIIGFTKQVAVEYAEYNIRANTIAPGWHGGTRLGAARRQQASSGDEERFYSAIHSRIPMKRRGQAEEILGVALYLASPASAYMTGQLLVQDGGWTAT</sequence>
<keyword evidence="3" id="KW-1185">Reference proteome</keyword>
<dbReference type="PANTHER" id="PTHR42760">
    <property type="entry name" value="SHORT-CHAIN DEHYDROGENASES/REDUCTASES FAMILY MEMBER"/>
    <property type="match status" value="1"/>
</dbReference>
<dbReference type="InterPro" id="IPR036291">
    <property type="entry name" value="NAD(P)-bd_dom_sf"/>
</dbReference>
<evidence type="ECO:0000313" key="3">
    <source>
        <dbReference type="Proteomes" id="UP001169006"/>
    </source>
</evidence>
<dbReference type="PRINTS" id="PR00080">
    <property type="entry name" value="SDRFAMILY"/>
</dbReference>
<dbReference type="EMBL" id="JAUKWQ010000004">
    <property type="protein sequence ID" value="MDO1583473.1"/>
    <property type="molecule type" value="Genomic_DNA"/>
</dbReference>